<evidence type="ECO:0000256" key="6">
    <source>
        <dbReference type="ARBA" id="ARBA00022801"/>
    </source>
</evidence>
<evidence type="ECO:0000256" key="4">
    <source>
        <dbReference type="ARBA" id="ARBA00012030"/>
    </source>
</evidence>
<dbReference type="NCBIfam" id="NF003588">
    <property type="entry name" value="PRK05254.1-1"/>
    <property type="match status" value="1"/>
</dbReference>
<dbReference type="RefSeq" id="WP_320314344.1">
    <property type="nucleotide sequence ID" value="NZ_JAVIKH010000017.1"/>
</dbReference>
<protein>
    <recommendedName>
        <fullName evidence="4 8">Uracil-DNA glycosylase</fullName>
        <shortName evidence="8">UDG</shortName>
        <ecNumber evidence="4 8">3.2.2.27</ecNumber>
    </recommendedName>
</protein>
<dbReference type="InterPro" id="IPR036895">
    <property type="entry name" value="Uracil-DNA_glycosylase-like_sf"/>
</dbReference>
<dbReference type="PANTHER" id="PTHR11264">
    <property type="entry name" value="URACIL-DNA GLYCOSYLASE"/>
    <property type="match status" value="1"/>
</dbReference>
<dbReference type="EC" id="3.2.2.27" evidence="4 8"/>
<evidence type="ECO:0000256" key="3">
    <source>
        <dbReference type="ARBA" id="ARBA00008184"/>
    </source>
</evidence>
<reference evidence="13" key="1">
    <citation type="submission" date="2023-07" db="EMBL/GenBank/DDBJ databases">
        <authorList>
            <person name="Colorado M.A."/>
            <person name="Villamil L.M."/>
            <person name="Melo J.F."/>
            <person name="Rodriguez J.A."/>
            <person name="Ruiz R.Y."/>
        </authorList>
    </citation>
    <scope>NUCLEOTIDE SEQUENCE [LARGE SCALE GENOMIC DNA]</scope>
    <source>
        <strain evidence="13">C33</strain>
    </source>
</reference>
<evidence type="ECO:0000313" key="13">
    <source>
        <dbReference type="Proteomes" id="UP001279681"/>
    </source>
</evidence>
<evidence type="ECO:0000256" key="8">
    <source>
        <dbReference type="HAMAP-Rule" id="MF_00148"/>
    </source>
</evidence>
<dbReference type="SMART" id="SM00987">
    <property type="entry name" value="UreE_C"/>
    <property type="match status" value="1"/>
</dbReference>
<keyword evidence="6 8" id="KW-0378">Hydrolase</keyword>
<keyword evidence="5 8" id="KW-0227">DNA damage</keyword>
<keyword evidence="7 8" id="KW-0234">DNA repair</keyword>
<evidence type="ECO:0000256" key="9">
    <source>
        <dbReference type="PROSITE-ProRule" id="PRU10072"/>
    </source>
</evidence>
<dbReference type="PANTHER" id="PTHR11264:SF0">
    <property type="entry name" value="URACIL-DNA GLYCOSYLASE"/>
    <property type="match status" value="1"/>
</dbReference>
<dbReference type="HAMAP" id="MF_00148">
    <property type="entry name" value="UDG"/>
    <property type="match status" value="1"/>
</dbReference>
<dbReference type="InterPro" id="IPR005122">
    <property type="entry name" value="Uracil-DNA_glycosylase-like"/>
</dbReference>
<comment type="similarity">
    <text evidence="3 8 10">Belongs to the uracil-DNA glycosylase (UDG) superfamily. UNG family.</text>
</comment>
<evidence type="ECO:0000256" key="10">
    <source>
        <dbReference type="RuleBase" id="RU003780"/>
    </source>
</evidence>
<comment type="caution">
    <text evidence="12">The sequence shown here is derived from an EMBL/GenBank/DDBJ whole genome shotgun (WGS) entry which is preliminary data.</text>
</comment>
<dbReference type="NCBIfam" id="NF003592">
    <property type="entry name" value="PRK05254.1-5"/>
    <property type="match status" value="1"/>
</dbReference>
<dbReference type="NCBIfam" id="NF003591">
    <property type="entry name" value="PRK05254.1-4"/>
    <property type="match status" value="1"/>
</dbReference>
<dbReference type="Gene3D" id="3.40.470.10">
    <property type="entry name" value="Uracil-DNA glycosylase-like domain"/>
    <property type="match status" value="1"/>
</dbReference>
<evidence type="ECO:0000256" key="1">
    <source>
        <dbReference type="ARBA" id="ARBA00001400"/>
    </source>
</evidence>
<dbReference type="NCBIfam" id="NF003589">
    <property type="entry name" value="PRK05254.1-2"/>
    <property type="match status" value="1"/>
</dbReference>
<sequence length="222" mass="25636">MLRIGNDWDKILKEEFEKDYFLNMKEFLKKEYLERTIYPPNNEIFTAFRLTSYKDIKIVILGQDPYHGPGQAHGLAFSVKKGIALPPSLRNIYKEIINEEEGKVFNHGCLESWSEQGIFLLNATLTVRAGEANSHSKIGWTTFTDEVIKKINEKKEQVIFVLWGNNAKAKKKFITNPNHIVIEGVHPSPLSASRGFFGCNHFKMINEILMKKNEEPIHWDIV</sequence>
<comment type="function">
    <text evidence="2 8 10">Excises uracil residues from the DNA which can arise as a result of misincorporation of dUMP residues by DNA polymerase or due to deamination of cytosine.</text>
</comment>
<dbReference type="InterPro" id="IPR002043">
    <property type="entry name" value="UDG_fam1"/>
</dbReference>
<dbReference type="SUPFAM" id="SSF52141">
    <property type="entry name" value="Uracil-DNA glycosylase-like"/>
    <property type="match status" value="1"/>
</dbReference>
<dbReference type="GO" id="GO:0004844">
    <property type="term" value="F:uracil DNA N-glycosylase activity"/>
    <property type="evidence" value="ECO:0007669"/>
    <property type="project" value="UniProtKB-EC"/>
</dbReference>
<comment type="catalytic activity">
    <reaction evidence="1 8 10">
        <text>Hydrolyzes single-stranded DNA or mismatched double-stranded DNA and polynucleotides, releasing free uracil.</text>
        <dbReference type="EC" id="3.2.2.27"/>
    </reaction>
</comment>
<keyword evidence="13" id="KW-1185">Reference proteome</keyword>
<gene>
    <name evidence="8 12" type="primary">ung</name>
    <name evidence="12" type="ORF">RFV38_10875</name>
</gene>
<dbReference type="InterPro" id="IPR018085">
    <property type="entry name" value="Ura-DNA_Glyclase_AS"/>
</dbReference>
<evidence type="ECO:0000313" key="12">
    <source>
        <dbReference type="EMBL" id="MDX8336993.1"/>
    </source>
</evidence>
<comment type="subcellular location">
    <subcellularLocation>
        <location evidence="8">Cytoplasm</location>
    </subcellularLocation>
</comment>
<name>A0ABU4WBS3_9FUSO</name>
<evidence type="ECO:0000256" key="2">
    <source>
        <dbReference type="ARBA" id="ARBA00002631"/>
    </source>
</evidence>
<keyword evidence="8" id="KW-0963">Cytoplasm</keyword>
<dbReference type="SMART" id="SM00986">
    <property type="entry name" value="UDG"/>
    <property type="match status" value="1"/>
</dbReference>
<dbReference type="PROSITE" id="PS00130">
    <property type="entry name" value="U_DNA_GLYCOSYLASE"/>
    <property type="match status" value="1"/>
</dbReference>
<organism evidence="12 13">
    <name type="scientific">Candidatus Cetobacterium colombiensis</name>
    <dbReference type="NCBI Taxonomy" id="3073100"/>
    <lineage>
        <taxon>Bacteria</taxon>
        <taxon>Fusobacteriati</taxon>
        <taxon>Fusobacteriota</taxon>
        <taxon>Fusobacteriia</taxon>
        <taxon>Fusobacteriales</taxon>
        <taxon>Fusobacteriaceae</taxon>
        <taxon>Cetobacterium</taxon>
    </lineage>
</organism>
<evidence type="ECO:0000256" key="7">
    <source>
        <dbReference type="ARBA" id="ARBA00023204"/>
    </source>
</evidence>
<evidence type="ECO:0000256" key="5">
    <source>
        <dbReference type="ARBA" id="ARBA00022763"/>
    </source>
</evidence>
<keyword evidence="12" id="KW-0326">Glycosidase</keyword>
<dbReference type="CDD" id="cd10027">
    <property type="entry name" value="UDG-F1-like"/>
    <property type="match status" value="1"/>
</dbReference>
<dbReference type="NCBIfam" id="TIGR00628">
    <property type="entry name" value="ung"/>
    <property type="match status" value="1"/>
</dbReference>
<dbReference type="EMBL" id="JAVIKH010000017">
    <property type="protein sequence ID" value="MDX8336993.1"/>
    <property type="molecule type" value="Genomic_DNA"/>
</dbReference>
<evidence type="ECO:0000259" key="11">
    <source>
        <dbReference type="SMART" id="SM00986"/>
    </source>
</evidence>
<proteinExistence type="inferred from homology"/>
<dbReference type="Proteomes" id="UP001279681">
    <property type="component" value="Unassembled WGS sequence"/>
</dbReference>
<feature type="active site" description="Proton acceptor" evidence="8 9">
    <location>
        <position position="64"/>
    </location>
</feature>
<accession>A0ABU4WBS3</accession>
<feature type="domain" description="Uracil-DNA glycosylase-like" evidence="11">
    <location>
        <begin position="49"/>
        <end position="209"/>
    </location>
</feature>
<dbReference type="Pfam" id="PF03167">
    <property type="entry name" value="UDG"/>
    <property type="match status" value="1"/>
</dbReference>